<name>A0A448WM62_9PLAT</name>
<comment type="caution">
    <text evidence="4">The sequence shown here is derived from an EMBL/GenBank/DDBJ whole genome shotgun (WGS) entry which is preliminary data.</text>
</comment>
<sequence>MCRHCNVVRFLEKRFSDAKDGQKVIRLPGAPLDLPKIRRNPLIEILAISTGCLNACTYCKTKHARGALTSYSIGQLVERAQSAFAGRLVFFVAPNGVKEIWLTSEDLGAYGRDLPRIQSSQPGFKTHSCSFSESSPLSVPLCPLLASRWPRHLTLADLLAQLVRVIPAGCMLRLGMTNPPYILDQLTEIAEVLRHPRVYSFLHVPVQSGKYV</sequence>
<evidence type="ECO:0000256" key="1">
    <source>
        <dbReference type="ARBA" id="ARBA00001966"/>
    </source>
</evidence>
<dbReference type="GO" id="GO:0005783">
    <property type="term" value="C:endoplasmic reticulum"/>
    <property type="evidence" value="ECO:0007669"/>
    <property type="project" value="TreeGrafter"/>
</dbReference>
<dbReference type="AlphaFoldDB" id="A0A448WM62"/>
<evidence type="ECO:0000313" key="5">
    <source>
        <dbReference type="Proteomes" id="UP000784294"/>
    </source>
</evidence>
<dbReference type="PANTHER" id="PTHR11918">
    <property type="entry name" value="RADICAL SAM PROTEINS"/>
    <property type="match status" value="1"/>
</dbReference>
<evidence type="ECO:0000256" key="2">
    <source>
        <dbReference type="ARBA" id="ARBA00022679"/>
    </source>
</evidence>
<dbReference type="Gene3D" id="3.80.30.20">
    <property type="entry name" value="tm_1862 like domain"/>
    <property type="match status" value="1"/>
</dbReference>
<dbReference type="InterPro" id="IPR023404">
    <property type="entry name" value="rSAM_horseshoe"/>
</dbReference>
<reference evidence="4" key="1">
    <citation type="submission" date="2018-11" db="EMBL/GenBank/DDBJ databases">
        <authorList>
            <consortium name="Pathogen Informatics"/>
        </authorList>
    </citation>
    <scope>NUCLEOTIDE SEQUENCE</scope>
</reference>
<evidence type="ECO:0000259" key="3">
    <source>
        <dbReference type="PROSITE" id="PS51918"/>
    </source>
</evidence>
<proteinExistence type="predicted"/>
<dbReference type="PROSITE" id="PS51918">
    <property type="entry name" value="RADICAL_SAM"/>
    <property type="match status" value="1"/>
</dbReference>
<gene>
    <name evidence="4" type="ORF">PXEA_LOCUS8670</name>
</gene>
<evidence type="ECO:0000313" key="4">
    <source>
        <dbReference type="EMBL" id="VEL15230.1"/>
    </source>
</evidence>
<dbReference type="PROSITE" id="PS01278">
    <property type="entry name" value="MTTASE_RADICAL"/>
    <property type="match status" value="1"/>
</dbReference>
<dbReference type="InterPro" id="IPR007197">
    <property type="entry name" value="rSAM"/>
</dbReference>
<dbReference type="EMBL" id="CAAALY010023894">
    <property type="protein sequence ID" value="VEL15230.1"/>
    <property type="molecule type" value="Genomic_DNA"/>
</dbReference>
<feature type="domain" description="Radical SAM core" evidence="3">
    <location>
        <begin position="38"/>
        <end position="212"/>
    </location>
</feature>
<dbReference type="GO" id="GO:0051539">
    <property type="term" value="F:4 iron, 4 sulfur cluster binding"/>
    <property type="evidence" value="ECO:0007669"/>
    <property type="project" value="InterPro"/>
</dbReference>
<keyword evidence="5" id="KW-1185">Reference proteome</keyword>
<dbReference type="PANTHER" id="PTHR11918:SF45">
    <property type="entry name" value="THREONYLCARBAMOYLADENOSINE TRNA METHYLTHIOTRANSFERASE"/>
    <property type="match status" value="1"/>
</dbReference>
<dbReference type="OrthoDB" id="1730074at2759"/>
<dbReference type="Proteomes" id="UP000784294">
    <property type="component" value="Unassembled WGS sequence"/>
</dbReference>
<comment type="cofactor">
    <cofactor evidence="1">
        <name>[4Fe-4S] cluster</name>
        <dbReference type="ChEBI" id="CHEBI:49883"/>
    </cofactor>
</comment>
<protein>
    <recommendedName>
        <fullName evidence="3">Radical SAM core domain-containing protein</fullName>
    </recommendedName>
</protein>
<dbReference type="SUPFAM" id="SSF102114">
    <property type="entry name" value="Radical SAM enzymes"/>
    <property type="match status" value="1"/>
</dbReference>
<dbReference type="GO" id="GO:0035598">
    <property type="term" value="F:tRNA (N(6)-L-threonylcarbamoyladenosine(37)-C(2))-methylthiotransferase activity"/>
    <property type="evidence" value="ECO:0007669"/>
    <property type="project" value="TreeGrafter"/>
</dbReference>
<keyword evidence="2" id="KW-0808">Transferase</keyword>
<organism evidence="4 5">
    <name type="scientific">Protopolystoma xenopodis</name>
    <dbReference type="NCBI Taxonomy" id="117903"/>
    <lineage>
        <taxon>Eukaryota</taxon>
        <taxon>Metazoa</taxon>
        <taxon>Spiralia</taxon>
        <taxon>Lophotrochozoa</taxon>
        <taxon>Platyhelminthes</taxon>
        <taxon>Monogenea</taxon>
        <taxon>Polyopisthocotylea</taxon>
        <taxon>Polystomatidea</taxon>
        <taxon>Polystomatidae</taxon>
        <taxon>Protopolystoma</taxon>
    </lineage>
</organism>
<dbReference type="InterPro" id="IPR058240">
    <property type="entry name" value="rSAM_sf"/>
</dbReference>
<accession>A0A448WM62</accession>
<dbReference type="InterPro" id="IPR020612">
    <property type="entry name" value="Methylthiotransferase_CS"/>
</dbReference>